<keyword evidence="1" id="KW-0808">Transferase</keyword>
<proteinExistence type="predicted"/>
<dbReference type="GO" id="GO:0016301">
    <property type="term" value="F:kinase activity"/>
    <property type="evidence" value="ECO:0007669"/>
    <property type="project" value="UniProtKB-KW"/>
</dbReference>
<dbReference type="Pfam" id="PF13207">
    <property type="entry name" value="AAA_17"/>
    <property type="match status" value="1"/>
</dbReference>
<dbReference type="Proteomes" id="UP000530850">
    <property type="component" value="Unassembled WGS sequence"/>
</dbReference>
<accession>A0A7W5D204</accession>
<organism evidence="1 2">
    <name type="scientific">Parvibacter caecicola</name>
    <dbReference type="NCBI Taxonomy" id="747645"/>
    <lineage>
        <taxon>Bacteria</taxon>
        <taxon>Bacillati</taxon>
        <taxon>Actinomycetota</taxon>
        <taxon>Coriobacteriia</taxon>
        <taxon>Coriobacteriales</taxon>
        <taxon>Coriobacteriaceae</taxon>
        <taxon>Parvibacter</taxon>
    </lineage>
</organism>
<protein>
    <submittedName>
        <fullName evidence="1">Putative transcriptional regulator/adenylate kinase</fullName>
    </submittedName>
</protein>
<dbReference type="SUPFAM" id="SSF88697">
    <property type="entry name" value="PUA domain-like"/>
    <property type="match status" value="1"/>
</dbReference>
<name>A0A7W5D204_9ACTN</name>
<dbReference type="Gene3D" id="3.40.50.300">
    <property type="entry name" value="P-loop containing nucleotide triphosphate hydrolases"/>
    <property type="match status" value="1"/>
</dbReference>
<evidence type="ECO:0000313" key="2">
    <source>
        <dbReference type="Proteomes" id="UP000530850"/>
    </source>
</evidence>
<dbReference type="GeneID" id="93357299"/>
<reference evidence="1 2" key="1">
    <citation type="submission" date="2020-08" db="EMBL/GenBank/DDBJ databases">
        <title>Sequencing the genomes of 1000 actinobacteria strains.</title>
        <authorList>
            <person name="Klenk H.-P."/>
        </authorList>
    </citation>
    <scope>NUCLEOTIDE SEQUENCE [LARGE SCALE GENOMIC DNA]</scope>
    <source>
        <strain evidence="1 2">DSM 22242</strain>
    </source>
</reference>
<dbReference type="EMBL" id="JACHYA010000002">
    <property type="protein sequence ID" value="MBB3171230.1"/>
    <property type="molecule type" value="Genomic_DNA"/>
</dbReference>
<evidence type="ECO:0000313" key="1">
    <source>
        <dbReference type="EMBL" id="MBB3171230.1"/>
    </source>
</evidence>
<dbReference type="InterPro" id="IPR015947">
    <property type="entry name" value="PUA-like_sf"/>
</dbReference>
<dbReference type="InterPro" id="IPR027417">
    <property type="entry name" value="P-loop_NTPase"/>
</dbReference>
<dbReference type="SUPFAM" id="SSF52540">
    <property type="entry name" value="P-loop containing nucleoside triphosphate hydrolases"/>
    <property type="match status" value="1"/>
</dbReference>
<comment type="caution">
    <text evidence="1">The sequence shown here is derived from an EMBL/GenBank/DDBJ whole genome shotgun (WGS) entry which is preliminary data.</text>
</comment>
<dbReference type="Gene3D" id="2.30.130.30">
    <property type="entry name" value="Hypothetical protein"/>
    <property type="match status" value="1"/>
</dbReference>
<gene>
    <name evidence="1" type="ORF">FHR31_001042</name>
</gene>
<dbReference type="RefSeq" id="WP_123185990.1">
    <property type="nucleotide sequence ID" value="NZ_JACHYA010000002.1"/>
</dbReference>
<sequence length="306" mass="33460">MTNAAVISIYSVHAKKIYAGKKKYEFRTRKPARPIDYLALYETLPAKAVTGFARVVSILEGSPDDIWKETRDDAGISYEYFEEYFKGKSKAVAYRLDSPEPLTEEVPLQELGVERPPQSFQYLSDEASRRLLSLGDTKSKSRVFIGGVHGVGKTTLAERLAVDLGCSAYSSSALISDWKSKPSADLCSNQDVLIKALKATNWFTEGGILDGHFVLRRGDGSFFQVPEGVFEQMDLSSMLLMVDEPGRIVERLIARDGLGGVSHDALLGLVSELQEVEQACAQKISGIVGVPLQVAKSTDSADDLLG</sequence>
<keyword evidence="1" id="KW-0418">Kinase</keyword>
<dbReference type="AlphaFoldDB" id="A0A7W5D204"/>